<comment type="catalytic activity">
    <reaction evidence="7 8">
        <text>carbamoyl phosphate + L-ornithine = L-citrulline + phosphate + H(+)</text>
        <dbReference type="Rhea" id="RHEA:19513"/>
        <dbReference type="ChEBI" id="CHEBI:15378"/>
        <dbReference type="ChEBI" id="CHEBI:43474"/>
        <dbReference type="ChEBI" id="CHEBI:46911"/>
        <dbReference type="ChEBI" id="CHEBI:57743"/>
        <dbReference type="ChEBI" id="CHEBI:58228"/>
        <dbReference type="EC" id="2.1.3.3"/>
    </reaction>
</comment>
<dbReference type="GO" id="GO:0004585">
    <property type="term" value="F:ornithine carbamoyltransferase activity"/>
    <property type="evidence" value="ECO:0007669"/>
    <property type="project" value="UniProtKB-EC"/>
</dbReference>
<comment type="caution">
    <text evidence="11">The sequence shown here is derived from an EMBL/GenBank/DDBJ whole genome shotgun (WGS) entry which is preliminary data.</text>
</comment>
<comment type="pathway">
    <text evidence="2">Amino-acid biosynthesis; L-arginine biosynthesis; L-arginine from L-ornithine and carbamoyl phosphate: step 1/3.</text>
</comment>
<dbReference type="InterPro" id="IPR006131">
    <property type="entry name" value="Asp_carbamoyltransf_Asp/Orn-bd"/>
</dbReference>
<keyword evidence="8" id="KW-0963">Cytoplasm</keyword>
<feature type="binding site" evidence="8">
    <location>
        <position position="169"/>
    </location>
    <ligand>
        <name>L-ornithine</name>
        <dbReference type="ChEBI" id="CHEBI:46911"/>
    </ligand>
</feature>
<feature type="binding site" evidence="8">
    <location>
        <begin position="57"/>
        <end position="60"/>
    </location>
    <ligand>
        <name>carbamoyl phosphate</name>
        <dbReference type="ChEBI" id="CHEBI:58228"/>
    </ligand>
</feature>
<dbReference type="Pfam" id="PF00185">
    <property type="entry name" value="OTCace"/>
    <property type="match status" value="1"/>
</dbReference>
<evidence type="ECO:0000256" key="6">
    <source>
        <dbReference type="ARBA" id="ARBA00022679"/>
    </source>
</evidence>
<evidence type="ECO:0000256" key="8">
    <source>
        <dbReference type="HAMAP-Rule" id="MF_01109"/>
    </source>
</evidence>
<feature type="binding site" evidence="8">
    <location>
        <begin position="237"/>
        <end position="238"/>
    </location>
    <ligand>
        <name>L-ornithine</name>
        <dbReference type="ChEBI" id="CHEBI:46911"/>
    </ligand>
</feature>
<dbReference type="PRINTS" id="PR00100">
    <property type="entry name" value="AOTCASE"/>
</dbReference>
<dbReference type="EMBL" id="JAKNCT010000012">
    <property type="protein sequence ID" value="MCG5031727.1"/>
    <property type="molecule type" value="Genomic_DNA"/>
</dbReference>
<evidence type="ECO:0000256" key="7">
    <source>
        <dbReference type="ARBA" id="ARBA00048772"/>
    </source>
</evidence>
<keyword evidence="12" id="KW-1185">Reference proteome</keyword>
<comment type="similarity">
    <text evidence="3 8">Belongs to the aspartate/ornithine carbamoyltransferase superfamily. OTCase family.</text>
</comment>
<evidence type="ECO:0000259" key="9">
    <source>
        <dbReference type="Pfam" id="PF00185"/>
    </source>
</evidence>
<dbReference type="EC" id="2.1.3.3" evidence="4 8"/>
<evidence type="ECO:0000256" key="1">
    <source>
        <dbReference type="ARBA" id="ARBA00004496"/>
    </source>
</evidence>
<feature type="binding site" evidence="8">
    <location>
        <position position="233"/>
    </location>
    <ligand>
        <name>L-ornithine</name>
        <dbReference type="ChEBI" id="CHEBI:46911"/>
    </ligand>
</feature>
<dbReference type="InterPro" id="IPR002292">
    <property type="entry name" value="Orn/put_carbamltrans"/>
</dbReference>
<dbReference type="NCBIfam" id="TIGR00658">
    <property type="entry name" value="orni_carb_tr"/>
    <property type="match status" value="1"/>
</dbReference>
<dbReference type="PANTHER" id="PTHR45753">
    <property type="entry name" value="ORNITHINE CARBAMOYLTRANSFERASE, MITOCHONDRIAL"/>
    <property type="match status" value="1"/>
</dbReference>
<evidence type="ECO:0000256" key="3">
    <source>
        <dbReference type="ARBA" id="ARBA00007805"/>
    </source>
</evidence>
<feature type="binding site" evidence="8">
    <location>
        <position position="84"/>
    </location>
    <ligand>
        <name>carbamoyl phosphate</name>
        <dbReference type="ChEBI" id="CHEBI:58228"/>
    </ligand>
</feature>
<feature type="domain" description="Aspartate/ornithine carbamoyltransferase Asp/Orn-binding" evidence="9">
    <location>
        <begin position="158"/>
        <end position="332"/>
    </location>
</feature>
<dbReference type="PROSITE" id="PS00097">
    <property type="entry name" value="CARBAMOYLTRANSFERASE"/>
    <property type="match status" value="1"/>
</dbReference>
<evidence type="ECO:0000313" key="12">
    <source>
        <dbReference type="Proteomes" id="UP001297600"/>
    </source>
</evidence>
<feature type="domain" description="Aspartate/ornithine carbamoyltransferase carbamoyl-P binding" evidence="10">
    <location>
        <begin position="8"/>
        <end position="148"/>
    </location>
</feature>
<keyword evidence="6 8" id="KW-0808">Transferase</keyword>
<protein>
    <recommendedName>
        <fullName evidence="5 8">Ornithine carbamoyltransferase</fullName>
        <shortName evidence="8">OTCase</shortName>
        <ecNumber evidence="4 8">2.1.3.3</ecNumber>
    </recommendedName>
</protein>
<dbReference type="InterPro" id="IPR036901">
    <property type="entry name" value="Asp/Orn_carbamoylTrfase_sf"/>
</dbReference>
<organism evidence="11 12">
    <name type="scientific">Mesosutterella porci</name>
    <dbReference type="NCBI Taxonomy" id="2915351"/>
    <lineage>
        <taxon>Bacteria</taxon>
        <taxon>Pseudomonadati</taxon>
        <taxon>Pseudomonadota</taxon>
        <taxon>Betaproteobacteria</taxon>
        <taxon>Burkholderiales</taxon>
        <taxon>Sutterellaceae</taxon>
        <taxon>Mesosutterella</taxon>
    </lineage>
</organism>
<dbReference type="Pfam" id="PF02729">
    <property type="entry name" value="OTCace_N"/>
    <property type="match status" value="1"/>
</dbReference>
<dbReference type="RefSeq" id="WP_237980198.1">
    <property type="nucleotide sequence ID" value="NZ_JAKNCT010000012.1"/>
</dbReference>
<comment type="subcellular location">
    <subcellularLocation>
        <location evidence="1 8">Cytoplasm</location>
    </subcellularLocation>
</comment>
<sequence length="335" mass="37048">MPFNLRNRSLLSLCHHTPEEIRFLVDLAEDLKKAKRAGTETQRLRGRNIALIFEKTSTRTRSAFEVAAADQGAHTTFFDPSSSQFGHKESVKDSARVLGQIFDAIEYRGFAQSTVEELARYAGVPVFNGLTDQWHPTQMLCDLLTMREASAGRPFHAISFAYMGDARFNTGNSLLMIGAKMGMDVRIGAPKAYWPEENIIEMCRGFAKESGARITLTEDPVEAVRGVDFIHTDIWVSMGEPAEAWDRRIHDLRPYQVNAALMAASGNPQVKFMHCLPAYHNAETKVGQAVIKSHPDLAGGIEVTDEVFESPASIVFQQAGNRLHTIKAALVAALA</sequence>
<gene>
    <name evidence="11" type="ORF">MAF45_09785</name>
</gene>
<dbReference type="InterPro" id="IPR006132">
    <property type="entry name" value="Asp/Orn_carbamoyltranf_P-bd"/>
</dbReference>
<dbReference type="NCBIfam" id="NF002470">
    <property type="entry name" value="PRK01713.1"/>
    <property type="match status" value="1"/>
</dbReference>
<feature type="binding site" evidence="8">
    <location>
        <position position="108"/>
    </location>
    <ligand>
        <name>carbamoyl phosphate</name>
        <dbReference type="ChEBI" id="CHEBI:58228"/>
    </ligand>
</feature>
<feature type="binding site" evidence="8">
    <location>
        <begin position="135"/>
        <end position="138"/>
    </location>
    <ligand>
        <name>carbamoyl phosphate</name>
        <dbReference type="ChEBI" id="CHEBI:58228"/>
    </ligand>
</feature>
<proteinExistence type="inferred from homology"/>
<dbReference type="Proteomes" id="UP001297600">
    <property type="component" value="Unassembled WGS sequence"/>
</dbReference>
<dbReference type="InterPro" id="IPR024904">
    <property type="entry name" value="OTCase_ArgI"/>
</dbReference>
<evidence type="ECO:0000313" key="11">
    <source>
        <dbReference type="EMBL" id="MCG5031727.1"/>
    </source>
</evidence>
<dbReference type="Gene3D" id="3.40.50.1370">
    <property type="entry name" value="Aspartate/ornithine carbamoyltransferase"/>
    <property type="match status" value="2"/>
</dbReference>
<reference evidence="11 12" key="1">
    <citation type="submission" date="2022-02" db="EMBL/GenBank/DDBJ databases">
        <title>Mesosutterella porci, a novel member of the family Sutterellaceae from pig feces.</title>
        <authorList>
            <person name="Wylensek D."/>
            <person name="Clavel T."/>
        </authorList>
    </citation>
    <scope>NUCLEOTIDE SEQUENCE [LARGE SCALE GENOMIC DNA]</scope>
    <source>
        <strain evidence="12">oilRF-744-wt-GAM-9</strain>
    </source>
</reference>
<evidence type="ECO:0000256" key="2">
    <source>
        <dbReference type="ARBA" id="ARBA00004975"/>
    </source>
</evidence>
<evidence type="ECO:0000256" key="5">
    <source>
        <dbReference type="ARBA" id="ARBA00016634"/>
    </source>
</evidence>
<dbReference type="PANTHER" id="PTHR45753:SF2">
    <property type="entry name" value="ORNITHINE CARBAMOYLTRANSFERASE"/>
    <property type="match status" value="1"/>
</dbReference>
<evidence type="ECO:0000256" key="4">
    <source>
        <dbReference type="ARBA" id="ARBA00013007"/>
    </source>
</evidence>
<dbReference type="SUPFAM" id="SSF53671">
    <property type="entry name" value="Aspartate/ornithine carbamoyltransferase"/>
    <property type="match status" value="1"/>
</dbReference>
<feature type="binding site" evidence="8">
    <location>
        <position position="322"/>
    </location>
    <ligand>
        <name>carbamoyl phosphate</name>
        <dbReference type="ChEBI" id="CHEBI:58228"/>
    </ligand>
</feature>
<accession>A0ABS9MT56</accession>
<feature type="binding site" evidence="8">
    <location>
        <begin position="275"/>
        <end position="276"/>
    </location>
    <ligand>
        <name>carbamoyl phosphate</name>
        <dbReference type="ChEBI" id="CHEBI:58228"/>
    </ligand>
</feature>
<name>A0ABS9MT56_9BURK</name>
<evidence type="ECO:0000259" key="10">
    <source>
        <dbReference type="Pfam" id="PF02729"/>
    </source>
</evidence>
<dbReference type="HAMAP" id="MF_01109">
    <property type="entry name" value="OTCase"/>
    <property type="match status" value="1"/>
</dbReference>
<dbReference type="PRINTS" id="PR00102">
    <property type="entry name" value="OTCASE"/>
</dbReference>
<dbReference type="InterPro" id="IPR006130">
    <property type="entry name" value="Asp/Orn_carbamoylTrfase"/>
</dbReference>